<feature type="domain" description="N-acetyltransferase" evidence="1">
    <location>
        <begin position="6"/>
        <end position="146"/>
    </location>
</feature>
<dbReference type="PROSITE" id="PS51186">
    <property type="entry name" value="GNAT"/>
    <property type="match status" value="1"/>
</dbReference>
<keyword evidence="3" id="KW-1185">Reference proteome</keyword>
<evidence type="ECO:0000259" key="1">
    <source>
        <dbReference type="PROSITE" id="PS51186"/>
    </source>
</evidence>
<dbReference type="CDD" id="cd04301">
    <property type="entry name" value="NAT_SF"/>
    <property type="match status" value="1"/>
</dbReference>
<evidence type="ECO:0000313" key="3">
    <source>
        <dbReference type="Proteomes" id="UP000249890"/>
    </source>
</evidence>
<name>A0A2Z2KQT7_9BACL</name>
<dbReference type="SUPFAM" id="SSF55729">
    <property type="entry name" value="Acyl-CoA N-acyltransferases (Nat)"/>
    <property type="match status" value="1"/>
</dbReference>
<dbReference type="KEGG" id="pdh:B9T62_07060"/>
<dbReference type="InterPro" id="IPR000182">
    <property type="entry name" value="GNAT_dom"/>
</dbReference>
<dbReference type="Proteomes" id="UP000249890">
    <property type="component" value="Chromosome"/>
</dbReference>
<dbReference type="GO" id="GO:0016747">
    <property type="term" value="F:acyltransferase activity, transferring groups other than amino-acyl groups"/>
    <property type="evidence" value="ECO:0007669"/>
    <property type="project" value="InterPro"/>
</dbReference>
<gene>
    <name evidence="2" type="ORF">B9T62_07060</name>
</gene>
<dbReference type="EMBL" id="CP021780">
    <property type="protein sequence ID" value="ASA26220.1"/>
    <property type="molecule type" value="Genomic_DNA"/>
</dbReference>
<dbReference type="Pfam" id="PF00583">
    <property type="entry name" value="Acetyltransf_1"/>
    <property type="match status" value="1"/>
</dbReference>
<organism evidence="2 3">
    <name type="scientific">Paenibacillus donghaensis</name>
    <dbReference type="NCBI Taxonomy" id="414771"/>
    <lineage>
        <taxon>Bacteria</taxon>
        <taxon>Bacillati</taxon>
        <taxon>Bacillota</taxon>
        <taxon>Bacilli</taxon>
        <taxon>Bacillales</taxon>
        <taxon>Paenibacillaceae</taxon>
        <taxon>Paenibacillus</taxon>
    </lineage>
</organism>
<dbReference type="OrthoDB" id="9787920at2"/>
<accession>A0A2Z2KQT7</accession>
<sequence length="146" mass="16956">MSDIILDNIKITADSKDTDYNQVCDNLYEYNVRATNGLLKKPGKDINLYLKDESGKVVGGLFCETWSYGLYLDVFWIADEYRNKGYGKIMIVEAERQGKELGCIFAHTCTFTYQSPEFYQRMGYEVFAVNDEYPEGIKQFFLKKKL</sequence>
<protein>
    <submittedName>
        <fullName evidence="2">GNAT family N-acetyltransferase</fullName>
    </submittedName>
</protein>
<reference evidence="2 3" key="1">
    <citation type="submission" date="2017-06" db="EMBL/GenBank/DDBJ databases">
        <title>Complete genome sequence of Paenibacillus donghaensis KCTC 13049T isolated from East Sea sediment, South Korea.</title>
        <authorList>
            <person name="Jung B.K."/>
            <person name="Hong S.-J."/>
            <person name="Shin J.-H."/>
        </authorList>
    </citation>
    <scope>NUCLEOTIDE SEQUENCE [LARGE SCALE GENOMIC DNA]</scope>
    <source>
        <strain evidence="2 3">KCTC 13049</strain>
    </source>
</reference>
<proteinExistence type="predicted"/>
<dbReference type="InterPro" id="IPR016181">
    <property type="entry name" value="Acyl_CoA_acyltransferase"/>
</dbReference>
<keyword evidence="2" id="KW-0808">Transferase</keyword>
<evidence type="ECO:0000313" key="2">
    <source>
        <dbReference type="EMBL" id="ASA26220.1"/>
    </source>
</evidence>
<dbReference type="AlphaFoldDB" id="A0A2Z2KQT7"/>
<dbReference type="Gene3D" id="3.40.630.30">
    <property type="match status" value="1"/>
</dbReference>